<proteinExistence type="predicted"/>
<keyword evidence="9" id="KW-1185">Reference proteome</keyword>
<dbReference type="GO" id="GO:0005886">
    <property type="term" value="C:plasma membrane"/>
    <property type="evidence" value="ECO:0007669"/>
    <property type="project" value="UniProtKB-SubCell"/>
</dbReference>
<evidence type="ECO:0000256" key="6">
    <source>
        <dbReference type="SAM" id="Phobius"/>
    </source>
</evidence>
<evidence type="ECO:0000259" key="7">
    <source>
        <dbReference type="Pfam" id="PF02656"/>
    </source>
</evidence>
<name>A0A8F5H023_9CREN</name>
<evidence type="ECO:0000256" key="1">
    <source>
        <dbReference type="ARBA" id="ARBA00004651"/>
    </source>
</evidence>
<gene>
    <name evidence="8" type="ORF">J5U22_02534</name>
</gene>
<sequence length="89" mass="9889">MSNSDHLANERTLLAWIRTGIALIGFGFVIAKFVLFLHLLKPTGNTQSASIIYGEVMIILGVITILYGLYAYLAYEKDLEKGSIKPKKD</sequence>
<keyword evidence="4 6" id="KW-1133">Transmembrane helix</keyword>
<feature type="transmembrane region" description="Helical" evidence="6">
    <location>
        <begin position="52"/>
        <end position="73"/>
    </location>
</feature>
<evidence type="ECO:0000256" key="2">
    <source>
        <dbReference type="ARBA" id="ARBA00022475"/>
    </source>
</evidence>
<accession>A0A8F5H023</accession>
<keyword evidence="5 6" id="KW-0472">Membrane</keyword>
<dbReference type="InterPro" id="IPR003807">
    <property type="entry name" value="DUF202"/>
</dbReference>
<evidence type="ECO:0000313" key="9">
    <source>
        <dbReference type="Proteomes" id="UP000694036"/>
    </source>
</evidence>
<dbReference type="Proteomes" id="UP000694036">
    <property type="component" value="Chromosome"/>
</dbReference>
<evidence type="ECO:0000313" key="8">
    <source>
        <dbReference type="EMBL" id="QXJ35983.1"/>
    </source>
</evidence>
<dbReference type="Pfam" id="PF02656">
    <property type="entry name" value="DUF202"/>
    <property type="match status" value="1"/>
</dbReference>
<feature type="transmembrane region" description="Helical" evidence="6">
    <location>
        <begin position="20"/>
        <end position="40"/>
    </location>
</feature>
<organism evidence="8 9">
    <name type="scientific">Saccharolobus shibatae</name>
    <dbReference type="NCBI Taxonomy" id="2286"/>
    <lineage>
        <taxon>Archaea</taxon>
        <taxon>Thermoproteota</taxon>
        <taxon>Thermoprotei</taxon>
        <taxon>Sulfolobales</taxon>
        <taxon>Sulfolobaceae</taxon>
        <taxon>Saccharolobus</taxon>
    </lineage>
</organism>
<dbReference type="PANTHER" id="PTHR34187">
    <property type="entry name" value="FGR18P"/>
    <property type="match status" value="1"/>
</dbReference>
<feature type="domain" description="DUF202" evidence="7">
    <location>
        <begin position="5"/>
        <end position="77"/>
    </location>
</feature>
<keyword evidence="3 6" id="KW-0812">Transmembrane</keyword>
<evidence type="ECO:0000256" key="3">
    <source>
        <dbReference type="ARBA" id="ARBA00022692"/>
    </source>
</evidence>
<reference evidence="8 9" key="1">
    <citation type="journal article" date="2021" name="Environ. Microbiol.">
        <title>New insights into the diversity and evolution of the archaeal mobilome from three complete genomes of Saccharolobus shibatae.</title>
        <authorList>
            <person name="Medvedeva S."/>
            <person name="Brandt D."/>
            <person name="Cvirkaite-Krupovic V."/>
            <person name="Liu Y."/>
            <person name="Severinov K."/>
            <person name="Ishino S."/>
            <person name="Ishino Y."/>
            <person name="Prangishvili D."/>
            <person name="Kalinowski J."/>
            <person name="Krupovic M."/>
        </authorList>
    </citation>
    <scope>NUCLEOTIDE SEQUENCE [LARGE SCALE GENOMIC DNA]</scope>
    <source>
        <strain evidence="8 9">S38A</strain>
    </source>
</reference>
<dbReference type="PANTHER" id="PTHR34187:SF2">
    <property type="entry name" value="DUF202 DOMAIN-CONTAINING PROTEIN"/>
    <property type="match status" value="1"/>
</dbReference>
<evidence type="ECO:0000256" key="4">
    <source>
        <dbReference type="ARBA" id="ARBA00022989"/>
    </source>
</evidence>
<evidence type="ECO:0000256" key="5">
    <source>
        <dbReference type="ARBA" id="ARBA00023136"/>
    </source>
</evidence>
<protein>
    <recommendedName>
        <fullName evidence="7">DUF202 domain-containing protein</fullName>
    </recommendedName>
</protein>
<keyword evidence="2" id="KW-1003">Cell membrane</keyword>
<dbReference type="EMBL" id="CP077713">
    <property type="protein sequence ID" value="QXJ35983.1"/>
    <property type="molecule type" value="Genomic_DNA"/>
</dbReference>
<dbReference type="AlphaFoldDB" id="A0A8F5H023"/>
<dbReference type="InterPro" id="IPR052053">
    <property type="entry name" value="IM_YidH-like"/>
</dbReference>
<comment type="subcellular location">
    <subcellularLocation>
        <location evidence="1">Cell membrane</location>
        <topology evidence="1">Multi-pass membrane protein</topology>
    </subcellularLocation>
</comment>